<evidence type="ECO:0000256" key="2">
    <source>
        <dbReference type="ARBA" id="ARBA00022737"/>
    </source>
</evidence>
<evidence type="ECO:0000256" key="4">
    <source>
        <dbReference type="ARBA" id="ARBA00023180"/>
    </source>
</evidence>
<evidence type="ECO:0000256" key="5">
    <source>
        <dbReference type="PROSITE-ProRule" id="PRU00196"/>
    </source>
</evidence>
<dbReference type="EMBL" id="JAIZAY010000016">
    <property type="protein sequence ID" value="KAJ8026643.1"/>
    <property type="molecule type" value="Genomic_DNA"/>
</dbReference>
<accession>A0A9Q1BHU5</accession>
<keyword evidence="6" id="KW-0472">Membrane</keyword>
<dbReference type="SUPFAM" id="SSF56487">
    <property type="entry name" value="SRCR-like"/>
    <property type="match status" value="2"/>
</dbReference>
<keyword evidence="9" id="KW-1185">Reference proteome</keyword>
<comment type="caution">
    <text evidence="8">The sequence shown here is derived from an EMBL/GenBank/DDBJ whole genome shotgun (WGS) entry which is preliminary data.</text>
</comment>
<dbReference type="OrthoDB" id="536948at2759"/>
<keyword evidence="4" id="KW-0325">Glycoprotein</keyword>
<dbReference type="Pfam" id="PF00530">
    <property type="entry name" value="SRCR"/>
    <property type="match status" value="2"/>
</dbReference>
<dbReference type="SMART" id="SM00202">
    <property type="entry name" value="SR"/>
    <property type="match status" value="2"/>
</dbReference>
<reference evidence="8" key="1">
    <citation type="submission" date="2021-10" db="EMBL/GenBank/DDBJ databases">
        <title>Tropical sea cucumber genome reveals ecological adaptation and Cuvierian tubules defense mechanism.</title>
        <authorList>
            <person name="Chen T."/>
        </authorList>
    </citation>
    <scope>NUCLEOTIDE SEQUENCE</scope>
    <source>
        <strain evidence="8">Nanhai2018</strain>
        <tissue evidence="8">Muscle</tissue>
    </source>
</reference>
<keyword evidence="1" id="KW-0732">Signal</keyword>
<gene>
    <name evidence="8" type="ORF">HOLleu_31538</name>
</gene>
<comment type="caution">
    <text evidence="5">Lacks conserved residue(s) required for the propagation of feature annotation.</text>
</comment>
<evidence type="ECO:0000259" key="7">
    <source>
        <dbReference type="PROSITE" id="PS50287"/>
    </source>
</evidence>
<evidence type="ECO:0000313" key="8">
    <source>
        <dbReference type="EMBL" id="KAJ8026643.1"/>
    </source>
</evidence>
<proteinExistence type="predicted"/>
<keyword evidence="6" id="KW-0812">Transmembrane</keyword>
<dbReference type="GO" id="GO:0016020">
    <property type="term" value="C:membrane"/>
    <property type="evidence" value="ECO:0007669"/>
    <property type="project" value="InterPro"/>
</dbReference>
<dbReference type="Proteomes" id="UP001152320">
    <property type="component" value="Chromosome 16"/>
</dbReference>
<dbReference type="PANTHER" id="PTHR48071:SF28">
    <property type="entry name" value="SRCR DOMAIN-CONTAINING PROTEIN"/>
    <property type="match status" value="1"/>
</dbReference>
<keyword evidence="2" id="KW-0677">Repeat</keyword>
<feature type="disulfide bond" evidence="5">
    <location>
        <begin position="41"/>
        <end position="105"/>
    </location>
</feature>
<evidence type="ECO:0000256" key="6">
    <source>
        <dbReference type="SAM" id="Phobius"/>
    </source>
</evidence>
<dbReference type="FunFam" id="3.10.250.10:FF:000006">
    <property type="entry name" value="neurotrypsin isoform X2"/>
    <property type="match status" value="1"/>
</dbReference>
<feature type="disulfide bond" evidence="5">
    <location>
        <begin position="85"/>
        <end position="95"/>
    </location>
</feature>
<feature type="disulfide bond" evidence="5">
    <location>
        <begin position="193"/>
        <end position="203"/>
    </location>
</feature>
<dbReference type="InterPro" id="IPR001190">
    <property type="entry name" value="SRCR"/>
</dbReference>
<keyword evidence="6" id="KW-1133">Transmembrane helix</keyword>
<sequence length="353" mass="38865">MLISFRLIDYTSEGDIRLIGASSENEGRVEIYHDGTWGTVCDDNWDINDAEVVCNQLGFPGALLADDNAYFGEGSGPILLDDVSCNGDEHYLTDCRHGGWYSNDCGHVEDAGVICNIPSFHYPRLVNGDKWYEGRVEVWNGYQWTKFCSDEGLRDNEAGVICKELGFDGVDYVIYSHRFGEGKAPPSDVYYSCTSYEDSLSQCDNFFRSEYYCTSSALRCKYNHLLPVGAIVGTTIGVVISIILCSVCFLAIYNRSKAWKNRRRNPPNVTVISGSTNQAGPTVHFAAQPAVPPTSGNEQAPPSYNDVVDNPGFYPVAYPGTYGLPGVQNPYKAQLHSPVGASEVQYSTENPIP</sequence>
<dbReference type="PANTHER" id="PTHR48071">
    <property type="entry name" value="SRCR DOMAIN-CONTAINING PROTEIN"/>
    <property type="match status" value="1"/>
</dbReference>
<name>A0A9Q1BHU5_HOLLE</name>
<feature type="domain" description="SRCR" evidence="7">
    <location>
        <begin position="16"/>
        <end position="116"/>
    </location>
</feature>
<organism evidence="8 9">
    <name type="scientific">Holothuria leucospilota</name>
    <name type="common">Black long sea cucumber</name>
    <name type="synonym">Mertensiothuria leucospilota</name>
    <dbReference type="NCBI Taxonomy" id="206669"/>
    <lineage>
        <taxon>Eukaryota</taxon>
        <taxon>Metazoa</taxon>
        <taxon>Echinodermata</taxon>
        <taxon>Eleutherozoa</taxon>
        <taxon>Echinozoa</taxon>
        <taxon>Holothuroidea</taxon>
        <taxon>Aspidochirotacea</taxon>
        <taxon>Aspidochirotida</taxon>
        <taxon>Holothuriidae</taxon>
        <taxon>Holothuria</taxon>
    </lineage>
</organism>
<dbReference type="PROSITE" id="PS50287">
    <property type="entry name" value="SRCR_2"/>
    <property type="match status" value="2"/>
</dbReference>
<feature type="transmembrane region" description="Helical" evidence="6">
    <location>
        <begin position="225"/>
        <end position="253"/>
    </location>
</feature>
<keyword evidence="3 5" id="KW-1015">Disulfide bond</keyword>
<dbReference type="PRINTS" id="PR00258">
    <property type="entry name" value="SPERACTRCPTR"/>
</dbReference>
<dbReference type="AlphaFoldDB" id="A0A9Q1BHU5"/>
<dbReference type="InterPro" id="IPR036772">
    <property type="entry name" value="SRCR-like_dom_sf"/>
</dbReference>
<evidence type="ECO:0000313" key="9">
    <source>
        <dbReference type="Proteomes" id="UP001152320"/>
    </source>
</evidence>
<protein>
    <submittedName>
        <fullName evidence="8">Deleted in malignant brain tumors 1 protein</fullName>
    </submittedName>
</protein>
<feature type="disulfide bond" evidence="5">
    <location>
        <begin position="54"/>
        <end position="115"/>
    </location>
</feature>
<evidence type="ECO:0000256" key="3">
    <source>
        <dbReference type="ARBA" id="ARBA00023157"/>
    </source>
</evidence>
<dbReference type="Gene3D" id="3.10.250.10">
    <property type="entry name" value="SRCR-like domain"/>
    <property type="match status" value="2"/>
</dbReference>
<feature type="domain" description="SRCR" evidence="7">
    <location>
        <begin position="123"/>
        <end position="221"/>
    </location>
</feature>
<evidence type="ECO:0000256" key="1">
    <source>
        <dbReference type="ARBA" id="ARBA00022729"/>
    </source>
</evidence>